<gene>
    <name evidence="7" type="ORF">GCM10022218_30170</name>
</gene>
<feature type="domain" description="RNA polymerase sigma factor 70 region 4 type 2" evidence="6">
    <location>
        <begin position="122"/>
        <end position="170"/>
    </location>
</feature>
<dbReference type="InterPro" id="IPR036388">
    <property type="entry name" value="WH-like_DNA-bd_sf"/>
</dbReference>
<comment type="caution">
    <text evidence="7">The sequence shown here is derived from an EMBL/GenBank/DDBJ whole genome shotgun (WGS) entry which is preliminary data.</text>
</comment>
<dbReference type="PANTHER" id="PTHR43133:SF46">
    <property type="entry name" value="RNA POLYMERASE SIGMA-70 FACTOR ECF SUBFAMILY"/>
    <property type="match status" value="1"/>
</dbReference>
<dbReference type="NCBIfam" id="TIGR02937">
    <property type="entry name" value="sigma70-ECF"/>
    <property type="match status" value="1"/>
</dbReference>
<evidence type="ECO:0000256" key="2">
    <source>
        <dbReference type="ARBA" id="ARBA00023015"/>
    </source>
</evidence>
<proteinExistence type="inferred from homology"/>
<keyword evidence="4" id="KW-0804">Transcription</keyword>
<accession>A0ABP8A661</accession>
<dbReference type="InterPro" id="IPR014284">
    <property type="entry name" value="RNA_pol_sigma-70_dom"/>
</dbReference>
<dbReference type="InterPro" id="IPR013324">
    <property type="entry name" value="RNA_pol_sigma_r3/r4-like"/>
</dbReference>
<feature type="domain" description="RNA polymerase sigma-70 region 2" evidence="5">
    <location>
        <begin position="25"/>
        <end position="91"/>
    </location>
</feature>
<dbReference type="InterPro" id="IPR013325">
    <property type="entry name" value="RNA_pol_sigma_r2"/>
</dbReference>
<keyword evidence="2" id="KW-0805">Transcription regulation</keyword>
<evidence type="ECO:0000313" key="8">
    <source>
        <dbReference type="Proteomes" id="UP001500167"/>
    </source>
</evidence>
<evidence type="ECO:0000259" key="5">
    <source>
        <dbReference type="Pfam" id="PF04542"/>
    </source>
</evidence>
<keyword evidence="3" id="KW-0731">Sigma factor</keyword>
<keyword evidence="8" id="KW-1185">Reference proteome</keyword>
<dbReference type="CDD" id="cd06171">
    <property type="entry name" value="Sigma70_r4"/>
    <property type="match status" value="1"/>
</dbReference>
<dbReference type="Gene3D" id="1.10.1740.10">
    <property type="match status" value="1"/>
</dbReference>
<reference evidence="8" key="1">
    <citation type="journal article" date="2019" name="Int. J. Syst. Evol. Microbiol.">
        <title>The Global Catalogue of Microorganisms (GCM) 10K type strain sequencing project: providing services to taxonomists for standard genome sequencing and annotation.</title>
        <authorList>
            <consortium name="The Broad Institute Genomics Platform"/>
            <consortium name="The Broad Institute Genome Sequencing Center for Infectious Disease"/>
            <person name="Wu L."/>
            <person name="Ma J."/>
        </authorList>
    </citation>
    <scope>NUCLEOTIDE SEQUENCE [LARGE SCALE GENOMIC DNA]</scope>
    <source>
        <strain evidence="8">JCM 16722</strain>
    </source>
</reference>
<dbReference type="Pfam" id="PF08281">
    <property type="entry name" value="Sigma70_r4_2"/>
    <property type="match status" value="1"/>
</dbReference>
<dbReference type="SUPFAM" id="SSF88946">
    <property type="entry name" value="Sigma2 domain of RNA polymerase sigma factors"/>
    <property type="match status" value="1"/>
</dbReference>
<evidence type="ECO:0000313" key="7">
    <source>
        <dbReference type="EMBL" id="GAA4178762.1"/>
    </source>
</evidence>
<protein>
    <submittedName>
        <fullName evidence="7">RNA polymerase sigma-70 factor</fullName>
    </submittedName>
</protein>
<organism evidence="7 8">
    <name type="scientific">Sphingobacterium ginsenosidimutans</name>
    <dbReference type="NCBI Taxonomy" id="687845"/>
    <lineage>
        <taxon>Bacteria</taxon>
        <taxon>Pseudomonadati</taxon>
        <taxon>Bacteroidota</taxon>
        <taxon>Sphingobacteriia</taxon>
        <taxon>Sphingobacteriales</taxon>
        <taxon>Sphingobacteriaceae</taxon>
        <taxon>Sphingobacterium</taxon>
    </lineage>
</organism>
<sequence length="195" mass="22858">MNYTSEKELLEDFLNGEEQACAHVYNRYFSRICLYASSFVDESKEAEDIAEEGFIRLWQGRRCFESLSHLRAALYQATRHVGINYQTARKRRLNRVDSYVAQQEQDQKSYLHEIVYTEAMAELYEAIQKLPPKAREIIQLSYLEGNSNQEIADLLQLNIQTVKNQKLRALGLLRQHLKRDSFNYLLSLIVLFGKI</sequence>
<comment type="similarity">
    <text evidence="1">Belongs to the sigma-70 factor family. ECF subfamily.</text>
</comment>
<dbReference type="InterPro" id="IPR007627">
    <property type="entry name" value="RNA_pol_sigma70_r2"/>
</dbReference>
<dbReference type="InterPro" id="IPR013249">
    <property type="entry name" value="RNA_pol_sigma70_r4_t2"/>
</dbReference>
<dbReference type="RefSeq" id="WP_346086739.1">
    <property type="nucleotide sequence ID" value="NZ_BAAAZK010000007.1"/>
</dbReference>
<dbReference type="InterPro" id="IPR039425">
    <property type="entry name" value="RNA_pol_sigma-70-like"/>
</dbReference>
<name>A0ABP8A661_9SPHI</name>
<evidence type="ECO:0000256" key="1">
    <source>
        <dbReference type="ARBA" id="ARBA00010641"/>
    </source>
</evidence>
<evidence type="ECO:0000259" key="6">
    <source>
        <dbReference type="Pfam" id="PF08281"/>
    </source>
</evidence>
<dbReference type="Proteomes" id="UP001500167">
    <property type="component" value="Unassembled WGS sequence"/>
</dbReference>
<dbReference type="SUPFAM" id="SSF88659">
    <property type="entry name" value="Sigma3 and sigma4 domains of RNA polymerase sigma factors"/>
    <property type="match status" value="1"/>
</dbReference>
<dbReference type="EMBL" id="BAAAZK010000007">
    <property type="protein sequence ID" value="GAA4178762.1"/>
    <property type="molecule type" value="Genomic_DNA"/>
</dbReference>
<evidence type="ECO:0000256" key="3">
    <source>
        <dbReference type="ARBA" id="ARBA00023082"/>
    </source>
</evidence>
<dbReference type="Gene3D" id="1.10.10.10">
    <property type="entry name" value="Winged helix-like DNA-binding domain superfamily/Winged helix DNA-binding domain"/>
    <property type="match status" value="1"/>
</dbReference>
<dbReference type="PANTHER" id="PTHR43133">
    <property type="entry name" value="RNA POLYMERASE ECF-TYPE SIGMA FACTO"/>
    <property type="match status" value="1"/>
</dbReference>
<dbReference type="Pfam" id="PF04542">
    <property type="entry name" value="Sigma70_r2"/>
    <property type="match status" value="1"/>
</dbReference>
<evidence type="ECO:0000256" key="4">
    <source>
        <dbReference type="ARBA" id="ARBA00023163"/>
    </source>
</evidence>